<dbReference type="STRING" id="722472.SAMN05444321_7268"/>
<proteinExistence type="predicted"/>
<organism evidence="3 4">
    <name type="scientific">Bradyrhizobium lablabi</name>
    <dbReference type="NCBI Taxonomy" id="722472"/>
    <lineage>
        <taxon>Bacteria</taxon>
        <taxon>Pseudomonadati</taxon>
        <taxon>Pseudomonadota</taxon>
        <taxon>Alphaproteobacteria</taxon>
        <taxon>Hyphomicrobiales</taxon>
        <taxon>Nitrobacteraceae</taxon>
        <taxon>Bradyrhizobium</taxon>
    </lineage>
</organism>
<feature type="transmembrane region" description="Helical" evidence="1">
    <location>
        <begin position="316"/>
        <end position="341"/>
    </location>
</feature>
<keyword evidence="1" id="KW-0472">Membrane</keyword>
<evidence type="ECO:0000256" key="2">
    <source>
        <dbReference type="SAM" id="SignalP"/>
    </source>
</evidence>
<comment type="caution">
    <text evidence="3">The sequence shown here is derived from an EMBL/GenBank/DDBJ whole genome shotgun (WGS) entry which is preliminary data.</text>
</comment>
<dbReference type="RefSeq" id="WP_057860204.1">
    <property type="nucleotide sequence ID" value="NZ_LLYB01000083.1"/>
</dbReference>
<reference evidence="3 4" key="1">
    <citation type="submission" date="2014-03" db="EMBL/GenBank/DDBJ databases">
        <title>Bradyrhizobium valentinum sp. nov., isolated from effective nodules of Lupinus mariae-josephae, a lupine endemic of basic-lime soils in Eastern Spain.</title>
        <authorList>
            <person name="Duran D."/>
            <person name="Rey L."/>
            <person name="Navarro A."/>
            <person name="Busquets A."/>
            <person name="Imperial J."/>
            <person name="Ruiz-Argueso T."/>
        </authorList>
    </citation>
    <scope>NUCLEOTIDE SEQUENCE [LARGE SCALE GENOMIC DNA]</scope>
    <source>
        <strain evidence="3 4">CCBAU 23086</strain>
    </source>
</reference>
<gene>
    <name evidence="3" type="ORF">CQ14_36085</name>
</gene>
<keyword evidence="1" id="KW-0812">Transmembrane</keyword>
<evidence type="ECO:0000256" key="1">
    <source>
        <dbReference type="SAM" id="Phobius"/>
    </source>
</evidence>
<dbReference type="PROSITE" id="PS51257">
    <property type="entry name" value="PROKAR_LIPOPROTEIN"/>
    <property type="match status" value="1"/>
</dbReference>
<evidence type="ECO:0000313" key="3">
    <source>
        <dbReference type="EMBL" id="KRR21015.1"/>
    </source>
</evidence>
<dbReference type="AlphaFoldDB" id="A0A0R3MLB7"/>
<protein>
    <submittedName>
        <fullName evidence="3">Uncharacterized protein</fullName>
    </submittedName>
</protein>
<feature type="signal peptide" evidence="2">
    <location>
        <begin position="1"/>
        <end position="25"/>
    </location>
</feature>
<keyword evidence="2" id="KW-0732">Signal</keyword>
<name>A0A0R3MLB7_9BRAD</name>
<keyword evidence="1" id="KW-1133">Transmembrane helix</keyword>
<accession>A0A0R3MLB7</accession>
<feature type="chain" id="PRO_5006444245" evidence="2">
    <location>
        <begin position="26"/>
        <end position="386"/>
    </location>
</feature>
<evidence type="ECO:0000313" key="4">
    <source>
        <dbReference type="Proteomes" id="UP000051660"/>
    </source>
</evidence>
<dbReference type="OrthoDB" id="8364552at2"/>
<dbReference type="EMBL" id="LLYB01000083">
    <property type="protein sequence ID" value="KRR21015.1"/>
    <property type="molecule type" value="Genomic_DNA"/>
</dbReference>
<dbReference type="Proteomes" id="UP000051660">
    <property type="component" value="Unassembled WGS sequence"/>
</dbReference>
<sequence length="386" mass="39825">MRRLRLGSALAGALGCLALSVAVCAALWPHAREAGAVLAAQDDPAALSDIHINSALRSNQALITENIEAALAEGDSDLASSFVELARDKGIVVSDDLSKRVSDAVTEAGSASHFAKRFATGLVTGNADDVASLSGTVAGDLFVFGDIRDVVREGKHLATGEEVDRLVLGLATVGLAVTAATYVSVGGLGPVRAGLSMVKDARKVGRIGEGLTQWAGRSAREVVDAPVLQQAVAKGSVLRPGETISAIRAAFRAEKAGALVRLAKDVGRVGEKAGTRGALDTLRIAQGPKDVARAARLAESKGSQTRAILKVLGRGALLLATGAFNLTMWVFGALLALFGFLSSIKATTERATEAWLRRKKARRLRREAAAACLPSAPALAGTVAQG</sequence>